<keyword evidence="3" id="KW-1185">Reference proteome</keyword>
<organism evidence="2 3">
    <name type="scientific">Gemmata obscuriglobus</name>
    <dbReference type="NCBI Taxonomy" id="114"/>
    <lineage>
        <taxon>Bacteria</taxon>
        <taxon>Pseudomonadati</taxon>
        <taxon>Planctomycetota</taxon>
        <taxon>Planctomycetia</taxon>
        <taxon>Gemmatales</taxon>
        <taxon>Gemmataceae</taxon>
        <taxon>Gemmata</taxon>
    </lineage>
</organism>
<evidence type="ECO:0000313" key="3">
    <source>
        <dbReference type="Proteomes" id="UP000245802"/>
    </source>
</evidence>
<sequence length="153" mass="16002">MLGLVFQVGPDKVAVDVRRVREVVPRVQLTAVHGAPAWIAGVFVYRGRVVPVVDLHALAGVGACPPHLSSRIILFPYPLDIPEALVGLLATQVAEIREIRPGVAQPIPGPPGRPSLGPALADGQGILRLLDPDWLLAQVAAGSGGLIEAGFEP</sequence>
<dbReference type="SUPFAM" id="SSF50341">
    <property type="entry name" value="CheW-like"/>
    <property type="match status" value="1"/>
</dbReference>
<dbReference type="AlphaFoldDB" id="A0A2Z3H698"/>
<evidence type="ECO:0000313" key="2">
    <source>
        <dbReference type="EMBL" id="AWM36480.1"/>
    </source>
</evidence>
<dbReference type="KEGG" id="gog:C1280_05225"/>
<dbReference type="OrthoDB" id="21913at2"/>
<dbReference type="InterPro" id="IPR002545">
    <property type="entry name" value="CheW-lke_dom"/>
</dbReference>
<dbReference type="Pfam" id="PF01584">
    <property type="entry name" value="CheW"/>
    <property type="match status" value="1"/>
</dbReference>
<dbReference type="RefSeq" id="WP_109570816.1">
    <property type="nucleotide sequence ID" value="NZ_CP025958.1"/>
</dbReference>
<feature type="domain" description="CheW-like" evidence="1">
    <location>
        <begin position="1"/>
        <end position="141"/>
    </location>
</feature>
<dbReference type="InterPro" id="IPR039315">
    <property type="entry name" value="CheW"/>
</dbReference>
<dbReference type="GO" id="GO:0006935">
    <property type="term" value="P:chemotaxis"/>
    <property type="evidence" value="ECO:0007669"/>
    <property type="project" value="InterPro"/>
</dbReference>
<dbReference type="PROSITE" id="PS50851">
    <property type="entry name" value="CHEW"/>
    <property type="match status" value="1"/>
</dbReference>
<dbReference type="InterPro" id="IPR036061">
    <property type="entry name" value="CheW-like_dom_sf"/>
</dbReference>
<dbReference type="PANTHER" id="PTHR22617:SF23">
    <property type="entry name" value="CHEMOTAXIS PROTEIN CHEW"/>
    <property type="match status" value="1"/>
</dbReference>
<dbReference type="PANTHER" id="PTHR22617">
    <property type="entry name" value="CHEMOTAXIS SENSOR HISTIDINE KINASE-RELATED"/>
    <property type="match status" value="1"/>
</dbReference>
<reference evidence="2 3" key="1">
    <citation type="submission" date="2018-01" db="EMBL/GenBank/DDBJ databases">
        <title>G. obscuriglobus.</title>
        <authorList>
            <person name="Franke J."/>
            <person name="Blomberg W."/>
            <person name="Selmecki A."/>
        </authorList>
    </citation>
    <scope>NUCLEOTIDE SEQUENCE [LARGE SCALE GENOMIC DNA]</scope>
    <source>
        <strain evidence="2 3">DSM 5831</strain>
    </source>
</reference>
<dbReference type="SMART" id="SM00260">
    <property type="entry name" value="CheW"/>
    <property type="match status" value="1"/>
</dbReference>
<evidence type="ECO:0000259" key="1">
    <source>
        <dbReference type="PROSITE" id="PS50851"/>
    </source>
</evidence>
<dbReference type="GO" id="GO:0005829">
    <property type="term" value="C:cytosol"/>
    <property type="evidence" value="ECO:0007669"/>
    <property type="project" value="TreeGrafter"/>
</dbReference>
<gene>
    <name evidence="2" type="ORF">C1280_05225</name>
</gene>
<dbReference type="Proteomes" id="UP000245802">
    <property type="component" value="Chromosome"/>
</dbReference>
<dbReference type="Gene3D" id="2.40.50.180">
    <property type="entry name" value="CheA-289, Domain 4"/>
    <property type="match status" value="1"/>
</dbReference>
<protein>
    <submittedName>
        <fullName evidence="2">Chemotaxis protein CheW</fullName>
    </submittedName>
</protein>
<dbReference type="Gene3D" id="2.30.30.40">
    <property type="entry name" value="SH3 Domains"/>
    <property type="match status" value="1"/>
</dbReference>
<dbReference type="EMBL" id="CP025958">
    <property type="protein sequence ID" value="AWM36480.1"/>
    <property type="molecule type" value="Genomic_DNA"/>
</dbReference>
<proteinExistence type="predicted"/>
<name>A0A2Z3H698_9BACT</name>
<accession>A0A2Z3H698</accession>
<dbReference type="GO" id="GO:0007165">
    <property type="term" value="P:signal transduction"/>
    <property type="evidence" value="ECO:0007669"/>
    <property type="project" value="InterPro"/>
</dbReference>